<keyword evidence="1" id="KW-0175">Coiled coil</keyword>
<feature type="region of interest" description="Disordered" evidence="2">
    <location>
        <begin position="1"/>
        <end position="42"/>
    </location>
</feature>
<feature type="region of interest" description="Disordered" evidence="2">
    <location>
        <begin position="876"/>
        <end position="895"/>
    </location>
</feature>
<feature type="compositionally biased region" description="Low complexity" evidence="2">
    <location>
        <begin position="23"/>
        <end position="40"/>
    </location>
</feature>
<feature type="compositionally biased region" description="Acidic residues" evidence="2">
    <location>
        <begin position="842"/>
        <end position="853"/>
    </location>
</feature>
<accession>A0A3N4ILP3</accession>
<name>A0A3N4ILP3_ASCIM</name>
<proteinExistence type="predicted"/>
<evidence type="ECO:0000256" key="2">
    <source>
        <dbReference type="SAM" id="MobiDB-lite"/>
    </source>
</evidence>
<dbReference type="OrthoDB" id="5411773at2759"/>
<organism evidence="3 4">
    <name type="scientific">Ascobolus immersus RN42</name>
    <dbReference type="NCBI Taxonomy" id="1160509"/>
    <lineage>
        <taxon>Eukaryota</taxon>
        <taxon>Fungi</taxon>
        <taxon>Dikarya</taxon>
        <taxon>Ascomycota</taxon>
        <taxon>Pezizomycotina</taxon>
        <taxon>Pezizomycetes</taxon>
        <taxon>Pezizales</taxon>
        <taxon>Ascobolaceae</taxon>
        <taxon>Ascobolus</taxon>
    </lineage>
</organism>
<dbReference type="AlphaFoldDB" id="A0A3N4ILP3"/>
<feature type="region of interest" description="Disordered" evidence="2">
    <location>
        <begin position="810"/>
        <end position="854"/>
    </location>
</feature>
<feature type="compositionally biased region" description="Basic residues" evidence="2">
    <location>
        <begin position="746"/>
        <end position="755"/>
    </location>
</feature>
<feature type="region of interest" description="Disordered" evidence="2">
    <location>
        <begin position="746"/>
        <end position="765"/>
    </location>
</feature>
<feature type="compositionally biased region" description="Basic and acidic residues" evidence="2">
    <location>
        <begin position="702"/>
        <end position="719"/>
    </location>
</feature>
<dbReference type="STRING" id="1160509.A0A3N4ILP3"/>
<reference evidence="3 4" key="1">
    <citation type="journal article" date="2018" name="Nat. Ecol. Evol.">
        <title>Pezizomycetes genomes reveal the molecular basis of ectomycorrhizal truffle lifestyle.</title>
        <authorList>
            <person name="Murat C."/>
            <person name="Payen T."/>
            <person name="Noel B."/>
            <person name="Kuo A."/>
            <person name="Morin E."/>
            <person name="Chen J."/>
            <person name="Kohler A."/>
            <person name="Krizsan K."/>
            <person name="Balestrini R."/>
            <person name="Da Silva C."/>
            <person name="Montanini B."/>
            <person name="Hainaut M."/>
            <person name="Levati E."/>
            <person name="Barry K.W."/>
            <person name="Belfiori B."/>
            <person name="Cichocki N."/>
            <person name="Clum A."/>
            <person name="Dockter R.B."/>
            <person name="Fauchery L."/>
            <person name="Guy J."/>
            <person name="Iotti M."/>
            <person name="Le Tacon F."/>
            <person name="Lindquist E.A."/>
            <person name="Lipzen A."/>
            <person name="Malagnac F."/>
            <person name="Mello A."/>
            <person name="Molinier V."/>
            <person name="Miyauchi S."/>
            <person name="Poulain J."/>
            <person name="Riccioni C."/>
            <person name="Rubini A."/>
            <person name="Sitrit Y."/>
            <person name="Splivallo R."/>
            <person name="Traeger S."/>
            <person name="Wang M."/>
            <person name="Zifcakova L."/>
            <person name="Wipf D."/>
            <person name="Zambonelli A."/>
            <person name="Paolocci F."/>
            <person name="Nowrousian M."/>
            <person name="Ottonello S."/>
            <person name="Baldrian P."/>
            <person name="Spatafora J.W."/>
            <person name="Henrissat B."/>
            <person name="Nagy L.G."/>
            <person name="Aury J.M."/>
            <person name="Wincker P."/>
            <person name="Grigoriev I.V."/>
            <person name="Bonfante P."/>
            <person name="Martin F.M."/>
        </authorList>
    </citation>
    <scope>NUCLEOTIDE SEQUENCE [LARGE SCALE GENOMIC DNA]</scope>
    <source>
        <strain evidence="3 4">RN42</strain>
    </source>
</reference>
<feature type="compositionally biased region" description="Basic and acidic residues" evidence="2">
    <location>
        <begin position="810"/>
        <end position="819"/>
    </location>
</feature>
<evidence type="ECO:0000313" key="4">
    <source>
        <dbReference type="Proteomes" id="UP000275078"/>
    </source>
</evidence>
<dbReference type="Proteomes" id="UP000275078">
    <property type="component" value="Unassembled WGS sequence"/>
</dbReference>
<protein>
    <submittedName>
        <fullName evidence="3">Uncharacterized protein</fullName>
    </submittedName>
</protein>
<evidence type="ECO:0000256" key="1">
    <source>
        <dbReference type="SAM" id="Coils"/>
    </source>
</evidence>
<gene>
    <name evidence="3" type="ORF">BJ508DRAFT_372540</name>
</gene>
<sequence length="917" mass="104339">MPPKKKADPGPPPKKSKISDFFGSGASASSSAGPSNSTASPQVSLHVLPGYEKEAKDLLTTIPSNLDVVITGADKLDTVSEDTIEGDPLPSSQEEDITPIFTVEFQPPPTNYKSGKRQPLHEAYEITNYLEEGLFATGLDLMRETAVNNVKTDMNGNKKVKELHIPTCQQLQIALTILVHPDFTTSVRPWEYKKAKDYRAAVKALKAIQKNFSPADLRMEEVVKCRIEYASKLGAMAAKKARESNLEKNGNGEAGKTGMSEIFDGEEVCDSIYCQDECVFNQGGDMWELIGWMMSCSVKKRKRWEYWRKLADIIVRTWEIDWWRCVNRKDGFEMKESIFINNLPASGPIGFKRCVKAAWARGEKDWRPWFENETKRYRKRQWQPWEVTPLKEEMDLMDPDEELSDDEVDPEDDGLLDPAAGLGGKEAVDLRCRLMALIASTSDYGFFGNGQTIAVFEEIRDFYSDLRFAQFHYMISSSEITTEAQFRSALNLLMIEDYLSTDSYFYTVSEKAKKKRKDSPEAKEAEYMHSPFEICQRKVELCFAPYPAITSSILENAKMNILVEQLIHSLIEQNLFKYDPSFEDAVYTGIQARREAITGNDKLSKIKKKQLEREDPKAIELINAISELNMRILMKERRQMVLNHHPEDVAGYTAAEFTAIAKKNTAMAESDATLEQSLEDAQQALEEYKVYRRENQKEILAKKEADKAARRQQQIDRRKERAVKKLKAEKAIDSEEEVLLLSPRKKRGRKPKVGKKPTPVPEFVFDDIPRINPTFRYTDEDLDHYSEEEVLIDPFTGDIIPKGGLLKKVPIDPSKDKQGDTIMDPEDEEADVSRFGLKVPNSDEEEGDSDDDLEYTKEEKKFMELKAKHNKDLKNVFDGESELSSLSSEEDEELEEGMLDTATLLKAIKEGGKILTK</sequence>
<feature type="region of interest" description="Disordered" evidence="2">
    <location>
        <begin position="702"/>
        <end position="722"/>
    </location>
</feature>
<dbReference type="EMBL" id="ML119648">
    <property type="protein sequence ID" value="RPA86799.1"/>
    <property type="molecule type" value="Genomic_DNA"/>
</dbReference>
<evidence type="ECO:0000313" key="3">
    <source>
        <dbReference type="EMBL" id="RPA86799.1"/>
    </source>
</evidence>
<keyword evidence="4" id="KW-1185">Reference proteome</keyword>
<feature type="coiled-coil region" evidence="1">
    <location>
        <begin position="667"/>
        <end position="698"/>
    </location>
</feature>